<reference evidence="1" key="2">
    <citation type="submission" date="2025-08" db="UniProtKB">
        <authorList>
            <consortium name="Ensembl"/>
        </authorList>
    </citation>
    <scope>IDENTIFICATION</scope>
</reference>
<reference evidence="1" key="3">
    <citation type="submission" date="2025-09" db="UniProtKB">
        <authorList>
            <consortium name="Ensembl"/>
        </authorList>
    </citation>
    <scope>IDENTIFICATION</scope>
</reference>
<evidence type="ECO:0000313" key="2">
    <source>
        <dbReference type="Proteomes" id="UP000007754"/>
    </source>
</evidence>
<protein>
    <submittedName>
        <fullName evidence="1">Uncharacterized protein</fullName>
    </submittedName>
</protein>
<dbReference type="Proteomes" id="UP000007754">
    <property type="component" value="Chromosome 13"/>
</dbReference>
<name>A0A674GJ02_TAEGU</name>
<organism evidence="1 2">
    <name type="scientific">Taeniopygia guttata</name>
    <name type="common">Zebra finch</name>
    <name type="synonym">Poephila guttata</name>
    <dbReference type="NCBI Taxonomy" id="59729"/>
    <lineage>
        <taxon>Eukaryota</taxon>
        <taxon>Metazoa</taxon>
        <taxon>Chordata</taxon>
        <taxon>Craniata</taxon>
        <taxon>Vertebrata</taxon>
        <taxon>Euteleostomi</taxon>
        <taxon>Archelosauria</taxon>
        <taxon>Archosauria</taxon>
        <taxon>Dinosauria</taxon>
        <taxon>Saurischia</taxon>
        <taxon>Theropoda</taxon>
        <taxon>Coelurosauria</taxon>
        <taxon>Aves</taxon>
        <taxon>Neognathae</taxon>
        <taxon>Neoaves</taxon>
        <taxon>Telluraves</taxon>
        <taxon>Australaves</taxon>
        <taxon>Passeriformes</taxon>
        <taxon>Passeroidea</taxon>
        <taxon>Estrildidae</taxon>
        <taxon>Estrildinae</taxon>
        <taxon>Taeniopygia</taxon>
    </lineage>
</organism>
<accession>A0A674GJ02</accession>
<dbReference type="InParanoid" id="A0A674GJ02"/>
<reference evidence="1 2" key="1">
    <citation type="journal article" date="2010" name="Nature">
        <title>The genome of a songbird.</title>
        <authorList>
            <person name="Warren W.C."/>
            <person name="Clayton D.F."/>
            <person name="Ellegren H."/>
            <person name="Arnold A.P."/>
            <person name="Hillier L.W."/>
            <person name="Kunstner A."/>
            <person name="Searle S."/>
            <person name="White S."/>
            <person name="Vilella A.J."/>
            <person name="Fairley S."/>
            <person name="Heger A."/>
            <person name="Kong L."/>
            <person name="Ponting C.P."/>
            <person name="Jarvis E.D."/>
            <person name="Mello C.V."/>
            <person name="Minx P."/>
            <person name="Lovell P."/>
            <person name="Velho T.A."/>
            <person name="Ferris M."/>
            <person name="Balakrishnan C.N."/>
            <person name="Sinha S."/>
            <person name="Blatti C."/>
            <person name="London S.E."/>
            <person name="Li Y."/>
            <person name="Lin Y.C."/>
            <person name="George J."/>
            <person name="Sweedler J."/>
            <person name="Southey B."/>
            <person name="Gunaratne P."/>
            <person name="Watson M."/>
            <person name="Nam K."/>
            <person name="Backstrom N."/>
            <person name="Smeds L."/>
            <person name="Nabholz B."/>
            <person name="Itoh Y."/>
            <person name="Whitney O."/>
            <person name="Pfenning A.R."/>
            <person name="Howard J."/>
            <person name="Volker M."/>
            <person name="Skinner B.M."/>
            <person name="Griffin D.K."/>
            <person name="Ye L."/>
            <person name="McLaren W.M."/>
            <person name="Flicek P."/>
            <person name="Quesada V."/>
            <person name="Velasco G."/>
            <person name="Lopez-Otin C."/>
            <person name="Puente X.S."/>
            <person name="Olender T."/>
            <person name="Lancet D."/>
            <person name="Smit A.F."/>
            <person name="Hubley R."/>
            <person name="Konkel M.K."/>
            <person name="Walker J.A."/>
            <person name="Batzer M.A."/>
            <person name="Gu W."/>
            <person name="Pollock D.D."/>
            <person name="Chen L."/>
            <person name="Cheng Z."/>
            <person name="Eichler E.E."/>
            <person name="Stapley J."/>
            <person name="Slate J."/>
            <person name="Ekblom R."/>
            <person name="Birkhead T."/>
            <person name="Burke T."/>
            <person name="Burt D."/>
            <person name="Scharff C."/>
            <person name="Adam I."/>
            <person name="Richard H."/>
            <person name="Sultan M."/>
            <person name="Soldatov A."/>
            <person name="Lehrach H."/>
            <person name="Edwards S.V."/>
            <person name="Yang S.P."/>
            <person name="Li X."/>
            <person name="Graves T."/>
            <person name="Fulton L."/>
            <person name="Nelson J."/>
            <person name="Chinwalla A."/>
            <person name="Hou S."/>
            <person name="Mardis E.R."/>
            <person name="Wilson R.K."/>
        </authorList>
    </citation>
    <scope>NUCLEOTIDE SEQUENCE [LARGE SCALE GENOMIC DNA]</scope>
</reference>
<dbReference type="Ensembl" id="ENSTGUT00000031133.1">
    <property type="protein sequence ID" value="ENSTGUP00000022738.1"/>
    <property type="gene ID" value="ENSTGUG00000026065.1"/>
</dbReference>
<sequence length="75" mass="7976">MECSNSGALSLVSSTVTMTGTSPDFGGFPPSLAVSRSLGCSAHRRPDFVSTKKRDSRYSSLRCKSREKCSLGLSV</sequence>
<dbReference type="AlphaFoldDB" id="A0A674GJ02"/>
<keyword evidence="2" id="KW-1185">Reference proteome</keyword>
<proteinExistence type="predicted"/>
<evidence type="ECO:0000313" key="1">
    <source>
        <dbReference type="Ensembl" id="ENSTGUP00000022738.1"/>
    </source>
</evidence>